<proteinExistence type="predicted"/>
<comment type="caution">
    <text evidence="1">The sequence shown here is derived from an EMBL/GenBank/DDBJ whole genome shotgun (WGS) entry which is preliminary data.</text>
</comment>
<protein>
    <submittedName>
        <fullName evidence="1">Uncharacterized protein</fullName>
    </submittedName>
</protein>
<reference evidence="1" key="1">
    <citation type="journal article" date="2015" name="Genome Biol. Evol.">
        <title>Organellar Genomes of White Spruce (Picea glauca): Assembly and Annotation.</title>
        <authorList>
            <person name="Jackman S.D."/>
            <person name="Warren R.L."/>
            <person name="Gibb E.A."/>
            <person name="Vandervalk B.P."/>
            <person name="Mohamadi H."/>
            <person name="Chu J."/>
            <person name="Raymond A."/>
            <person name="Pleasance S."/>
            <person name="Coope R."/>
            <person name="Wildung M.R."/>
            <person name="Ritland C.E."/>
            <person name="Bousquet J."/>
            <person name="Jones S.J."/>
            <person name="Bohlmann J."/>
            <person name="Birol I."/>
        </authorList>
    </citation>
    <scope>NUCLEOTIDE SEQUENCE [LARGE SCALE GENOMIC DNA]</scope>
    <source>
        <tissue evidence="1">Flushing bud</tissue>
    </source>
</reference>
<sequence length="57" mass="6665">MPPIPLLTVLQFTLPLLMGKPRVLLQLLQQVLLKLMMVYQWVLKRVLSLGQLKHMDQ</sequence>
<geneLocation type="mitochondrion" evidence="1"/>
<keyword evidence="1" id="KW-0496">Mitochondrion</keyword>
<name>A0A101M4N8_PICGL</name>
<dbReference type="AlphaFoldDB" id="A0A101M4N8"/>
<dbReference type="EMBL" id="LKAM01000001">
    <property type="protein sequence ID" value="KUM50908.1"/>
    <property type="molecule type" value="Genomic_DNA"/>
</dbReference>
<organism evidence="1">
    <name type="scientific">Picea glauca</name>
    <name type="common">White spruce</name>
    <name type="synonym">Pinus glauca</name>
    <dbReference type="NCBI Taxonomy" id="3330"/>
    <lineage>
        <taxon>Eukaryota</taxon>
        <taxon>Viridiplantae</taxon>
        <taxon>Streptophyta</taxon>
        <taxon>Embryophyta</taxon>
        <taxon>Tracheophyta</taxon>
        <taxon>Spermatophyta</taxon>
        <taxon>Pinopsida</taxon>
        <taxon>Pinidae</taxon>
        <taxon>Conifers I</taxon>
        <taxon>Pinales</taxon>
        <taxon>Pinaceae</taxon>
        <taxon>Picea</taxon>
    </lineage>
</organism>
<gene>
    <name evidence="1" type="ORF">ABT39_MTgene754</name>
</gene>
<evidence type="ECO:0000313" key="1">
    <source>
        <dbReference type="EMBL" id="KUM50908.1"/>
    </source>
</evidence>
<accession>A0A101M4N8</accession>